<sequence>MNQENQEKPRGEAKEAIWWTQATHIRADMLLPVSTSFHYTVSDPYAVRITFHPVPDRGPGISWYVERDLLARGTRTRAGDGDVQVRPAPGAAGPSHTLLQIGPATEHALIRIDTPPLLDWLTLTHSLVPPGTEDTRLNWKPFERLLADT</sequence>
<dbReference type="EMBL" id="JBBKAI010000002">
    <property type="protein sequence ID" value="MEJ8660795.1"/>
    <property type="molecule type" value="Genomic_DNA"/>
</dbReference>
<evidence type="ECO:0000313" key="2">
    <source>
        <dbReference type="Proteomes" id="UP001375539"/>
    </source>
</evidence>
<name>A0ACC6QR81_9ACTN</name>
<reference evidence="1" key="1">
    <citation type="submission" date="2024-03" db="EMBL/GenBank/DDBJ databases">
        <title>Novel Streptomyces species of biotechnological and ecological value are a feature of Machair soil.</title>
        <authorList>
            <person name="Prole J.R."/>
            <person name="Goodfellow M."/>
            <person name="Allenby N."/>
            <person name="Ward A.C."/>
        </authorList>
    </citation>
    <scope>NUCLEOTIDE SEQUENCE</scope>
    <source>
        <strain evidence="1">MS1.AVA.4</strain>
    </source>
</reference>
<organism evidence="1 2">
    <name type="scientific">Streptomyces pratisoli</name>
    <dbReference type="NCBI Taxonomy" id="3139917"/>
    <lineage>
        <taxon>Bacteria</taxon>
        <taxon>Bacillati</taxon>
        <taxon>Actinomycetota</taxon>
        <taxon>Actinomycetes</taxon>
        <taxon>Kitasatosporales</taxon>
        <taxon>Streptomycetaceae</taxon>
        <taxon>Streptomyces</taxon>
    </lineage>
</organism>
<protein>
    <submittedName>
        <fullName evidence="1">SsgA family sporulation/cell division regulator</fullName>
    </submittedName>
</protein>
<evidence type="ECO:0000313" key="1">
    <source>
        <dbReference type="EMBL" id="MEJ8660795.1"/>
    </source>
</evidence>
<comment type="caution">
    <text evidence="1">The sequence shown here is derived from an EMBL/GenBank/DDBJ whole genome shotgun (WGS) entry which is preliminary data.</text>
</comment>
<gene>
    <name evidence="1" type="ORF">WKI58_30510</name>
</gene>
<dbReference type="Proteomes" id="UP001375539">
    <property type="component" value="Unassembled WGS sequence"/>
</dbReference>
<accession>A0ACC6QR81</accession>
<keyword evidence="2" id="KW-1185">Reference proteome</keyword>
<proteinExistence type="predicted"/>